<accession>A0A5B7DTR3</accession>
<feature type="region of interest" description="Disordered" evidence="1">
    <location>
        <begin position="1"/>
        <end position="23"/>
    </location>
</feature>
<evidence type="ECO:0000313" key="2">
    <source>
        <dbReference type="EMBL" id="MPC24373.1"/>
    </source>
</evidence>
<dbReference type="Proteomes" id="UP000324222">
    <property type="component" value="Unassembled WGS sequence"/>
</dbReference>
<keyword evidence="3" id="KW-1185">Reference proteome</keyword>
<protein>
    <submittedName>
        <fullName evidence="2">Uncharacterized protein</fullName>
    </submittedName>
</protein>
<organism evidence="2 3">
    <name type="scientific">Portunus trituberculatus</name>
    <name type="common">Swimming crab</name>
    <name type="synonym">Neptunus trituberculatus</name>
    <dbReference type="NCBI Taxonomy" id="210409"/>
    <lineage>
        <taxon>Eukaryota</taxon>
        <taxon>Metazoa</taxon>
        <taxon>Ecdysozoa</taxon>
        <taxon>Arthropoda</taxon>
        <taxon>Crustacea</taxon>
        <taxon>Multicrustacea</taxon>
        <taxon>Malacostraca</taxon>
        <taxon>Eumalacostraca</taxon>
        <taxon>Eucarida</taxon>
        <taxon>Decapoda</taxon>
        <taxon>Pleocyemata</taxon>
        <taxon>Brachyura</taxon>
        <taxon>Eubrachyura</taxon>
        <taxon>Portunoidea</taxon>
        <taxon>Portunidae</taxon>
        <taxon>Portuninae</taxon>
        <taxon>Portunus</taxon>
    </lineage>
</organism>
<comment type="caution">
    <text evidence="2">The sequence shown here is derived from an EMBL/GenBank/DDBJ whole genome shotgun (WGS) entry which is preliminary data.</text>
</comment>
<reference evidence="2 3" key="1">
    <citation type="submission" date="2019-05" db="EMBL/GenBank/DDBJ databases">
        <title>Another draft genome of Portunus trituberculatus and its Hox gene families provides insights of decapod evolution.</title>
        <authorList>
            <person name="Jeong J.-H."/>
            <person name="Song I."/>
            <person name="Kim S."/>
            <person name="Choi T."/>
            <person name="Kim D."/>
            <person name="Ryu S."/>
            <person name="Kim W."/>
        </authorList>
    </citation>
    <scope>NUCLEOTIDE SEQUENCE [LARGE SCALE GENOMIC DNA]</scope>
    <source>
        <tissue evidence="2">Muscle</tissue>
    </source>
</reference>
<sequence>MREETVMSEGQSEGFVDQTAGEWRAGEEVESRAASWREYYWIVMECPSASENRVKQTLWAHDTHEQQHTNLSTQAG</sequence>
<proteinExistence type="predicted"/>
<dbReference type="EMBL" id="VSRR010001322">
    <property type="protein sequence ID" value="MPC24373.1"/>
    <property type="molecule type" value="Genomic_DNA"/>
</dbReference>
<evidence type="ECO:0000256" key="1">
    <source>
        <dbReference type="SAM" id="MobiDB-lite"/>
    </source>
</evidence>
<evidence type="ECO:0000313" key="3">
    <source>
        <dbReference type="Proteomes" id="UP000324222"/>
    </source>
</evidence>
<gene>
    <name evidence="2" type="ORF">E2C01_017454</name>
</gene>
<dbReference type="AlphaFoldDB" id="A0A5B7DTR3"/>
<name>A0A5B7DTR3_PORTR</name>